<dbReference type="SUPFAM" id="SSF56925">
    <property type="entry name" value="OMPA-like"/>
    <property type="match status" value="1"/>
</dbReference>
<dbReference type="Proteomes" id="UP000263486">
    <property type="component" value="Unassembled WGS sequence"/>
</dbReference>
<feature type="signal peptide" evidence="1">
    <location>
        <begin position="1"/>
        <end position="17"/>
    </location>
</feature>
<reference evidence="2 3" key="1">
    <citation type="submission" date="2018-08" db="EMBL/GenBank/DDBJ databases">
        <title>Draft genome sequence of Psychrilyobacter sp. strain SD5 isolated from Black Sea water.</title>
        <authorList>
            <person name="Yadav S."/>
            <person name="Villanueva L."/>
            <person name="Damste J.S.S."/>
        </authorList>
    </citation>
    <scope>NUCLEOTIDE SEQUENCE [LARGE SCALE GENOMIC DNA]</scope>
    <source>
        <strain evidence="2 3">SD5</strain>
    </source>
</reference>
<keyword evidence="3" id="KW-1185">Reference proteome</keyword>
<protein>
    <recommendedName>
        <fullName evidence="4">Outer membrane protein beta-barrel domain-containing protein</fullName>
    </recommendedName>
</protein>
<evidence type="ECO:0000256" key="1">
    <source>
        <dbReference type="SAM" id="SignalP"/>
    </source>
</evidence>
<gene>
    <name evidence="2" type="ORF">DYH56_10875</name>
</gene>
<evidence type="ECO:0008006" key="4">
    <source>
        <dbReference type="Google" id="ProtNLM"/>
    </source>
</evidence>
<organism evidence="2 3">
    <name type="scientific">Psychrilyobacter piezotolerans</name>
    <dbReference type="NCBI Taxonomy" id="2293438"/>
    <lineage>
        <taxon>Bacteria</taxon>
        <taxon>Fusobacteriati</taxon>
        <taxon>Fusobacteriota</taxon>
        <taxon>Fusobacteriia</taxon>
        <taxon>Fusobacteriales</taxon>
        <taxon>Fusobacteriaceae</taxon>
        <taxon>Psychrilyobacter</taxon>
    </lineage>
</organism>
<proteinExistence type="predicted"/>
<name>A0ABX9KGE6_9FUSO</name>
<keyword evidence="1" id="KW-0732">Signal</keyword>
<feature type="chain" id="PRO_5047192449" description="Outer membrane protein beta-barrel domain-containing protein" evidence="1">
    <location>
        <begin position="18"/>
        <end position="196"/>
    </location>
</feature>
<sequence length="196" mass="22003">MKKILLGLFALSAISMASTEQGTFSNRVGINMANKGTEKWDEIDLNDDNVYDESYGINYKLLYNVTDRFRWGAELGYDVVAYSDEFSKEFDTDGDYIGLLTYGITGEYDVYQNDQLSVYLTGSLGGAYNELEANIILEELTLTAKAYAKLGLGTRFQNGLGLEIGTKAVAYDLDTNYSGSDEMTRQQYYFEANFTF</sequence>
<evidence type="ECO:0000313" key="3">
    <source>
        <dbReference type="Proteomes" id="UP000263486"/>
    </source>
</evidence>
<dbReference type="RefSeq" id="WP_114642896.1">
    <property type="nucleotide sequence ID" value="NZ_JAACIO010000020.1"/>
</dbReference>
<dbReference type="EMBL" id="QUAJ01000019">
    <property type="protein sequence ID" value="REI40511.1"/>
    <property type="molecule type" value="Genomic_DNA"/>
</dbReference>
<dbReference type="InterPro" id="IPR011250">
    <property type="entry name" value="OMP/PagP_B-barrel"/>
</dbReference>
<evidence type="ECO:0000313" key="2">
    <source>
        <dbReference type="EMBL" id="REI40511.1"/>
    </source>
</evidence>
<accession>A0ABX9KGE6</accession>
<comment type="caution">
    <text evidence="2">The sequence shown here is derived from an EMBL/GenBank/DDBJ whole genome shotgun (WGS) entry which is preliminary data.</text>
</comment>